<dbReference type="Proteomes" id="UP000222788">
    <property type="component" value="Unassembled WGS sequence"/>
</dbReference>
<sequence length="103" mass="11616">MQNSRFHALTAKLNTSALRTSFRRHSSSSSTSSISTTASMNSATSSPVETINSVMFRQPSIVNMEDERRVFGSELGLLEPRPIVYWGGMEERMEQNRVQPFPF</sequence>
<evidence type="ECO:0000313" key="3">
    <source>
        <dbReference type="Proteomes" id="UP000222788"/>
    </source>
</evidence>
<reference evidence="2 3" key="2">
    <citation type="journal article" date="2013" name="IMA Fungus">
        <title>IMA Genome-F 1: Ceratocystis fimbriata: Draft nuclear genome sequence for the plant pathogen, Ceratocystis fimbriata.</title>
        <authorList>
            <person name="Wilken P.M."/>
            <person name="Steenkamp E.T."/>
            <person name="Wingfield M.J."/>
            <person name="de Beer Z.W."/>
            <person name="Wingfield B.D."/>
        </authorList>
    </citation>
    <scope>NUCLEOTIDE SEQUENCE [LARGE SCALE GENOMIC DNA]</scope>
    <source>
        <strain evidence="2 3">CBS 114723</strain>
    </source>
</reference>
<dbReference type="OrthoDB" id="5206390at2759"/>
<reference evidence="2 3" key="1">
    <citation type="journal article" date="2013" name="Fungal Biol.">
        <title>Analysis of microsatellite markers in the genome of the plant pathogen Ceratocystis fimbriata.</title>
        <authorList>
            <person name="Simpson M.C."/>
            <person name="Wilken P.M."/>
            <person name="Coetzee M.P."/>
            <person name="Wingfield M.J."/>
            <person name="Wingfield B.D."/>
        </authorList>
    </citation>
    <scope>NUCLEOTIDE SEQUENCE [LARGE SCALE GENOMIC DNA]</scope>
    <source>
        <strain evidence="2 3">CBS 114723</strain>
    </source>
</reference>
<comment type="caution">
    <text evidence="2">The sequence shown here is derived from an EMBL/GenBank/DDBJ whole genome shotgun (WGS) entry which is preliminary data.</text>
</comment>
<gene>
    <name evidence="2" type="ORF">CFIMG_002919RAa</name>
</gene>
<proteinExistence type="predicted"/>
<dbReference type="EMBL" id="APWK03000065">
    <property type="protein sequence ID" value="PHH52501.1"/>
    <property type="molecule type" value="Genomic_DNA"/>
</dbReference>
<accession>A0A2C5X3Q9</accession>
<name>A0A2C5X3Q9_9PEZI</name>
<evidence type="ECO:0000313" key="2">
    <source>
        <dbReference type="EMBL" id="PHH52501.1"/>
    </source>
</evidence>
<evidence type="ECO:0000256" key="1">
    <source>
        <dbReference type="SAM" id="MobiDB-lite"/>
    </source>
</evidence>
<feature type="region of interest" description="Disordered" evidence="1">
    <location>
        <begin position="20"/>
        <end position="50"/>
    </location>
</feature>
<organism evidence="2 3">
    <name type="scientific">Ceratocystis fimbriata CBS 114723</name>
    <dbReference type="NCBI Taxonomy" id="1035309"/>
    <lineage>
        <taxon>Eukaryota</taxon>
        <taxon>Fungi</taxon>
        <taxon>Dikarya</taxon>
        <taxon>Ascomycota</taxon>
        <taxon>Pezizomycotina</taxon>
        <taxon>Sordariomycetes</taxon>
        <taxon>Hypocreomycetidae</taxon>
        <taxon>Microascales</taxon>
        <taxon>Ceratocystidaceae</taxon>
        <taxon>Ceratocystis</taxon>
    </lineage>
</organism>
<protein>
    <submittedName>
        <fullName evidence="2">Uncharacterized protein</fullName>
    </submittedName>
</protein>
<dbReference type="AlphaFoldDB" id="A0A2C5X3Q9"/>
<feature type="compositionally biased region" description="Low complexity" evidence="1">
    <location>
        <begin position="27"/>
        <end position="46"/>
    </location>
</feature>
<keyword evidence="3" id="KW-1185">Reference proteome</keyword>